<evidence type="ECO:0000256" key="5">
    <source>
        <dbReference type="ARBA" id="ARBA00022683"/>
    </source>
</evidence>
<evidence type="ECO:0000256" key="7">
    <source>
        <dbReference type="PROSITE-ProRule" id="PRU00423"/>
    </source>
</evidence>
<feature type="modified residue" description="Phosphocysteine; by EIIA" evidence="7">
    <location>
        <position position="10"/>
    </location>
</feature>
<reference evidence="9 10" key="1">
    <citation type="submission" date="2018-11" db="EMBL/GenBank/DDBJ databases">
        <title>Aerococcus sp. SJQ22, whole genome shotgun sequence.</title>
        <authorList>
            <person name="Sun L."/>
            <person name="Gao X."/>
            <person name="Chen W."/>
            <person name="Huang K."/>
        </authorList>
    </citation>
    <scope>NUCLEOTIDE SEQUENCE [LARGE SCALE GENOMIC DNA]</scope>
    <source>
        <strain evidence="9 10">SJQ22</strain>
    </source>
</reference>
<dbReference type="PROSITE" id="PS51100">
    <property type="entry name" value="PTS_EIIB_TYPE_3"/>
    <property type="match status" value="1"/>
</dbReference>
<dbReference type="CDD" id="cd05564">
    <property type="entry name" value="PTS_IIB_chitobiose_lichenan"/>
    <property type="match status" value="1"/>
</dbReference>
<dbReference type="InterPro" id="IPR003501">
    <property type="entry name" value="PTS_EIIB_2/3"/>
</dbReference>
<dbReference type="PANTHER" id="PTHR34581">
    <property type="entry name" value="PTS SYSTEM N,N'-DIACETYLCHITOBIOSE-SPECIFIC EIIB COMPONENT"/>
    <property type="match status" value="1"/>
</dbReference>
<dbReference type="OrthoDB" id="9808134at2"/>
<dbReference type="InterPro" id="IPR051819">
    <property type="entry name" value="PTS_sugar-specific_EIIB"/>
</dbReference>
<dbReference type="EMBL" id="RKMG01000029">
    <property type="protein sequence ID" value="RPA57418.1"/>
    <property type="molecule type" value="Genomic_DNA"/>
</dbReference>
<sequence>MADKTIMLVCASGMSTSLLVSKMRKAAEEKGVDAEIFAVSASDADANLAAKDVDILLLGPQVKYMLKEFQAKLADTNVKVDVINMQDYGMMKGEKVLTEALAAIA</sequence>
<dbReference type="SUPFAM" id="SSF52794">
    <property type="entry name" value="PTS system IIB component-like"/>
    <property type="match status" value="1"/>
</dbReference>
<evidence type="ECO:0000313" key="10">
    <source>
        <dbReference type="Proteomes" id="UP000273977"/>
    </source>
</evidence>
<dbReference type="GO" id="GO:0016301">
    <property type="term" value="F:kinase activity"/>
    <property type="evidence" value="ECO:0007669"/>
    <property type="project" value="UniProtKB-KW"/>
</dbReference>
<comment type="caution">
    <text evidence="9">The sequence shown here is derived from an EMBL/GenBank/DDBJ whole genome shotgun (WGS) entry which is preliminary data.</text>
</comment>
<keyword evidence="3 9" id="KW-0762">Sugar transport</keyword>
<name>A0A3N4G5P4_9LACT</name>
<protein>
    <submittedName>
        <fullName evidence="9">PTS sugar transporter subunit IIB</fullName>
    </submittedName>
</protein>
<keyword evidence="2" id="KW-0597">Phosphoprotein</keyword>
<dbReference type="Proteomes" id="UP000273977">
    <property type="component" value="Unassembled WGS sequence"/>
</dbReference>
<dbReference type="InterPro" id="IPR036095">
    <property type="entry name" value="PTS_EIIB-like_sf"/>
</dbReference>
<dbReference type="InterPro" id="IPR013012">
    <property type="entry name" value="PTS_EIIB_3"/>
</dbReference>
<dbReference type="AlphaFoldDB" id="A0A3N4G5P4"/>
<keyword evidence="10" id="KW-1185">Reference proteome</keyword>
<evidence type="ECO:0000256" key="6">
    <source>
        <dbReference type="ARBA" id="ARBA00022777"/>
    </source>
</evidence>
<keyword evidence="4" id="KW-0808">Transferase</keyword>
<evidence type="ECO:0000256" key="3">
    <source>
        <dbReference type="ARBA" id="ARBA00022597"/>
    </source>
</evidence>
<organism evidence="9 10">
    <name type="scientific">Aerococcus agrisoli</name>
    <dbReference type="NCBI Taxonomy" id="2487350"/>
    <lineage>
        <taxon>Bacteria</taxon>
        <taxon>Bacillati</taxon>
        <taxon>Bacillota</taxon>
        <taxon>Bacilli</taxon>
        <taxon>Lactobacillales</taxon>
        <taxon>Aerococcaceae</taxon>
        <taxon>Aerococcus</taxon>
    </lineage>
</organism>
<evidence type="ECO:0000256" key="2">
    <source>
        <dbReference type="ARBA" id="ARBA00022553"/>
    </source>
</evidence>
<keyword evidence="1" id="KW-0813">Transport</keyword>
<dbReference type="GO" id="GO:0008982">
    <property type="term" value="F:protein-N(PI)-phosphohistidine-sugar phosphotransferase activity"/>
    <property type="evidence" value="ECO:0007669"/>
    <property type="project" value="InterPro"/>
</dbReference>
<evidence type="ECO:0000256" key="4">
    <source>
        <dbReference type="ARBA" id="ARBA00022679"/>
    </source>
</evidence>
<dbReference type="GO" id="GO:0009401">
    <property type="term" value="P:phosphoenolpyruvate-dependent sugar phosphotransferase system"/>
    <property type="evidence" value="ECO:0007669"/>
    <property type="project" value="UniProtKB-KW"/>
</dbReference>
<proteinExistence type="predicted"/>
<evidence type="ECO:0000313" key="9">
    <source>
        <dbReference type="EMBL" id="RPA57418.1"/>
    </source>
</evidence>
<dbReference type="Pfam" id="PF02302">
    <property type="entry name" value="PTS_IIB"/>
    <property type="match status" value="1"/>
</dbReference>
<evidence type="ECO:0000256" key="1">
    <source>
        <dbReference type="ARBA" id="ARBA00022448"/>
    </source>
</evidence>
<accession>A0A3N4G5P4</accession>
<dbReference type="Gene3D" id="3.40.50.2300">
    <property type="match status" value="1"/>
</dbReference>
<keyword evidence="5" id="KW-0598">Phosphotransferase system</keyword>
<evidence type="ECO:0000259" key="8">
    <source>
        <dbReference type="PROSITE" id="PS51100"/>
    </source>
</evidence>
<gene>
    <name evidence="9" type="ORF">EF384_08010</name>
</gene>
<dbReference type="PANTHER" id="PTHR34581:SF2">
    <property type="entry name" value="PTS SYSTEM N,N'-DIACETYLCHITOBIOSE-SPECIFIC EIIB COMPONENT"/>
    <property type="match status" value="1"/>
</dbReference>
<dbReference type="RefSeq" id="WP_094517850.1">
    <property type="nucleotide sequence ID" value="NZ_RKMG01000029.1"/>
</dbReference>
<keyword evidence="6" id="KW-0418">Kinase</keyword>
<feature type="domain" description="PTS EIIB type-3" evidence="8">
    <location>
        <begin position="3"/>
        <end position="105"/>
    </location>
</feature>